<feature type="region of interest" description="Disordered" evidence="1">
    <location>
        <begin position="265"/>
        <end position="312"/>
    </location>
</feature>
<proteinExistence type="predicted"/>
<organism evidence="3 4">
    <name type="scientific">Puccinia coronata f. sp. avenae</name>
    <dbReference type="NCBI Taxonomy" id="200324"/>
    <lineage>
        <taxon>Eukaryota</taxon>
        <taxon>Fungi</taxon>
        <taxon>Dikarya</taxon>
        <taxon>Basidiomycota</taxon>
        <taxon>Pucciniomycotina</taxon>
        <taxon>Pucciniomycetes</taxon>
        <taxon>Pucciniales</taxon>
        <taxon>Pucciniaceae</taxon>
        <taxon>Puccinia</taxon>
    </lineage>
</organism>
<feature type="region of interest" description="Disordered" evidence="1">
    <location>
        <begin position="387"/>
        <end position="420"/>
    </location>
</feature>
<dbReference type="InterPro" id="IPR052763">
    <property type="entry name" value="DnaJ_C4"/>
</dbReference>
<dbReference type="EMBL" id="PGCI01000333">
    <property type="protein sequence ID" value="PLW29379.1"/>
    <property type="molecule type" value="Genomic_DNA"/>
</dbReference>
<accession>A0A2N5TV82</accession>
<feature type="domain" description="J" evidence="2">
    <location>
        <begin position="188"/>
        <end position="260"/>
    </location>
</feature>
<dbReference type="Gene3D" id="1.10.287.110">
    <property type="entry name" value="DnaJ domain"/>
    <property type="match status" value="1"/>
</dbReference>
<feature type="compositionally biased region" description="Polar residues" evidence="1">
    <location>
        <begin position="128"/>
        <end position="137"/>
    </location>
</feature>
<evidence type="ECO:0000313" key="4">
    <source>
        <dbReference type="Proteomes" id="UP000235392"/>
    </source>
</evidence>
<dbReference type="CDD" id="cd06257">
    <property type="entry name" value="DnaJ"/>
    <property type="match status" value="1"/>
</dbReference>
<name>A0A2N5TV82_9BASI</name>
<dbReference type="SUPFAM" id="SSF46565">
    <property type="entry name" value="Chaperone J-domain"/>
    <property type="match status" value="1"/>
</dbReference>
<evidence type="ECO:0000313" key="3">
    <source>
        <dbReference type="EMBL" id="PLW29379.1"/>
    </source>
</evidence>
<dbReference type="InterPro" id="IPR001623">
    <property type="entry name" value="DnaJ_domain"/>
</dbReference>
<feature type="compositionally biased region" description="Polar residues" evidence="1">
    <location>
        <begin position="446"/>
        <end position="470"/>
    </location>
</feature>
<dbReference type="PANTHER" id="PTHR44825:SF1">
    <property type="entry name" value="DNAJ HOMOLOG SUBFAMILY C MEMBER 4"/>
    <property type="match status" value="1"/>
</dbReference>
<reference evidence="3 4" key="1">
    <citation type="submission" date="2017-11" db="EMBL/GenBank/DDBJ databases">
        <title>De novo assembly and phasing of dikaryotic genomes from two isolates of Puccinia coronata f. sp. avenae, the causal agent of oat crown rust.</title>
        <authorList>
            <person name="Miller M.E."/>
            <person name="Zhang Y."/>
            <person name="Omidvar V."/>
            <person name="Sperschneider J."/>
            <person name="Schwessinger B."/>
            <person name="Raley C."/>
            <person name="Palmer J.M."/>
            <person name="Garnica D."/>
            <person name="Upadhyaya N."/>
            <person name="Rathjen J."/>
            <person name="Taylor J.M."/>
            <person name="Park R.F."/>
            <person name="Dodds P.N."/>
            <person name="Hirsch C.D."/>
            <person name="Kianian S.F."/>
            <person name="Figueroa M."/>
        </authorList>
    </citation>
    <scope>NUCLEOTIDE SEQUENCE [LARGE SCALE GENOMIC DNA]</scope>
    <source>
        <strain evidence="3">12SD80</strain>
    </source>
</reference>
<dbReference type="PROSITE" id="PS50076">
    <property type="entry name" value="DNAJ_2"/>
    <property type="match status" value="1"/>
</dbReference>
<feature type="region of interest" description="Disordered" evidence="1">
    <location>
        <begin position="445"/>
        <end position="506"/>
    </location>
</feature>
<feature type="compositionally biased region" description="Pro residues" evidence="1">
    <location>
        <begin position="474"/>
        <end position="484"/>
    </location>
</feature>
<feature type="compositionally biased region" description="Basic and acidic residues" evidence="1">
    <location>
        <begin position="403"/>
        <end position="420"/>
    </location>
</feature>
<dbReference type="SMART" id="SM00271">
    <property type="entry name" value="DnaJ"/>
    <property type="match status" value="1"/>
</dbReference>
<feature type="region of interest" description="Disordered" evidence="1">
    <location>
        <begin position="54"/>
        <end position="180"/>
    </location>
</feature>
<dbReference type="AlphaFoldDB" id="A0A2N5TV82"/>
<evidence type="ECO:0000256" key="1">
    <source>
        <dbReference type="SAM" id="MobiDB-lite"/>
    </source>
</evidence>
<dbReference type="Pfam" id="PF00226">
    <property type="entry name" value="DnaJ"/>
    <property type="match status" value="1"/>
</dbReference>
<feature type="compositionally biased region" description="Low complexity" evidence="1">
    <location>
        <begin position="102"/>
        <end position="112"/>
    </location>
</feature>
<feature type="compositionally biased region" description="Low complexity" evidence="1">
    <location>
        <begin position="54"/>
        <end position="74"/>
    </location>
</feature>
<comment type="caution">
    <text evidence="3">The sequence shown here is derived from an EMBL/GenBank/DDBJ whole genome shotgun (WGS) entry which is preliminary data.</text>
</comment>
<gene>
    <name evidence="3" type="ORF">PCASD_21352</name>
</gene>
<evidence type="ECO:0000259" key="2">
    <source>
        <dbReference type="PROSITE" id="PS50076"/>
    </source>
</evidence>
<dbReference type="Proteomes" id="UP000235392">
    <property type="component" value="Unassembled WGS sequence"/>
</dbReference>
<dbReference type="PANTHER" id="PTHR44825">
    <property type="match status" value="1"/>
</dbReference>
<protein>
    <recommendedName>
        <fullName evidence="2">J domain-containing protein</fullName>
    </recommendedName>
</protein>
<feature type="compositionally biased region" description="Acidic residues" evidence="1">
    <location>
        <begin position="393"/>
        <end position="402"/>
    </location>
</feature>
<dbReference type="InterPro" id="IPR036869">
    <property type="entry name" value="J_dom_sf"/>
</dbReference>
<sequence>MLFGGASLLVEIEKSTTTSTPTGVSLATVARNILSQDTNMSSVKINPSRTILTASNSTTSITSSSSTPSPQPTRIHPRMPLSSSTRSYSAVFASATTHQHHSQTQTQTQTHGSSGGRRRLSPPGSQPPARSSSHQPFTTTTTTTAHSAANKPPKPRSADPDPHHHRNNNNNNNNSPYDLVDQINRHNDLYHVLGFTGYSYYARGQIHLEDIRKAYISRSRLCHPDKLPQYQPCTAAFQKLSFAYETLSKPASRKLYDLSGQTDQAFSFESRPPGRPTSSYNPRKPSDTFASAGRPFHHSAPPNFGPRPSPGFNADDTLNGVLHATFCEFMDGDFEMIRVVINALNEGNPGLNLGEDVVASLEGVVGRLRSRVVSGKKYVGLIDQAMRAGSSDSDSDLEDDDQDNHHETDGEAKKPRERKGILPPRVVGLLEATVAVLERGERATLWPSSSTPHHHVQPSSTAPSNHSNSDIPPAAKPGPPPPLNPSSLNLINPPRPLTRIAPPSQP</sequence>